<dbReference type="SUPFAM" id="SSF46955">
    <property type="entry name" value="Putative DNA-binding domain"/>
    <property type="match status" value="1"/>
</dbReference>
<name>A0ABU8FFG9_9BACI</name>
<protein>
    <submittedName>
        <fullName evidence="3">MerR family transcriptional regulator</fullName>
    </submittedName>
</protein>
<dbReference type="SMART" id="SM00422">
    <property type="entry name" value="HTH_MERR"/>
    <property type="match status" value="1"/>
</dbReference>
<dbReference type="PRINTS" id="PR00040">
    <property type="entry name" value="HTHMERR"/>
</dbReference>
<dbReference type="InterPro" id="IPR009061">
    <property type="entry name" value="DNA-bd_dom_put_sf"/>
</dbReference>
<dbReference type="CDD" id="cd01106">
    <property type="entry name" value="HTH_TipAL-Mta"/>
    <property type="match status" value="1"/>
</dbReference>
<dbReference type="Gene3D" id="1.10.1660.10">
    <property type="match status" value="1"/>
</dbReference>
<dbReference type="PROSITE" id="PS50937">
    <property type="entry name" value="HTH_MERR_2"/>
    <property type="match status" value="1"/>
</dbReference>
<comment type="caution">
    <text evidence="3">The sequence shown here is derived from an EMBL/GenBank/DDBJ whole genome shotgun (WGS) entry which is preliminary data.</text>
</comment>
<dbReference type="PANTHER" id="PTHR30204">
    <property type="entry name" value="REDOX-CYCLING DRUG-SENSING TRANSCRIPTIONAL ACTIVATOR SOXR"/>
    <property type="match status" value="1"/>
</dbReference>
<evidence type="ECO:0000313" key="3">
    <source>
        <dbReference type="EMBL" id="MEI4801243.1"/>
    </source>
</evidence>
<accession>A0ABU8FFG9</accession>
<dbReference type="InterPro" id="IPR000551">
    <property type="entry name" value="MerR-type_HTH_dom"/>
</dbReference>
<evidence type="ECO:0000313" key="4">
    <source>
        <dbReference type="Proteomes" id="UP001372526"/>
    </source>
</evidence>
<dbReference type="Pfam" id="PF13411">
    <property type="entry name" value="MerR_1"/>
    <property type="match status" value="1"/>
</dbReference>
<gene>
    <name evidence="3" type="ORF">WAZ07_07855</name>
</gene>
<evidence type="ECO:0000259" key="2">
    <source>
        <dbReference type="PROSITE" id="PS50937"/>
    </source>
</evidence>
<feature type="domain" description="HTH merR-type" evidence="2">
    <location>
        <begin position="3"/>
        <end position="72"/>
    </location>
</feature>
<dbReference type="EMBL" id="JBAWSX010000003">
    <property type="protein sequence ID" value="MEI4801243.1"/>
    <property type="molecule type" value="Genomic_DNA"/>
</dbReference>
<dbReference type="PANTHER" id="PTHR30204:SF96">
    <property type="entry name" value="CHROMOSOME-ANCHORING PROTEIN RACA"/>
    <property type="match status" value="1"/>
</dbReference>
<evidence type="ECO:0000256" key="1">
    <source>
        <dbReference type="ARBA" id="ARBA00023125"/>
    </source>
</evidence>
<sequence length="252" mass="30198">MEMISIQQLTKETSVTVRTLRYYDQIGLLEPSGKTEGGHRLYSERDVWKLQQILFLKEMGFPLKEIMNMLETERVNVKEFLQQQLLFVREEQQKFSRMEKMLQAVLYSNELEGELNWDMMFELMQLSQQSPRMRQLFQQQVFSQEEEHLLKNLPNMSEQNAEVQEWIILLKRMRQLMQKKKAPSDAEVQGITGIILEKCREMANGDEAFLDKLWEVRKSKEESKRMNMYPIEEELLQYMDTAFEVYIEGEEK</sequence>
<proteinExistence type="predicted"/>
<keyword evidence="1" id="KW-0238">DNA-binding</keyword>
<dbReference type="RefSeq" id="WP_336471995.1">
    <property type="nucleotide sequence ID" value="NZ_JBAWSX010000003.1"/>
</dbReference>
<reference evidence="3 4" key="1">
    <citation type="submission" date="2024-01" db="EMBL/GenBank/DDBJ databases">
        <title>Seven novel Bacillus-like species.</title>
        <authorList>
            <person name="Liu G."/>
        </authorList>
    </citation>
    <scope>NUCLEOTIDE SEQUENCE [LARGE SCALE GENOMIC DNA]</scope>
    <source>
        <strain evidence="3 4">FJAT-51639</strain>
    </source>
</reference>
<keyword evidence="4" id="KW-1185">Reference proteome</keyword>
<dbReference type="InterPro" id="IPR047057">
    <property type="entry name" value="MerR_fam"/>
</dbReference>
<dbReference type="Proteomes" id="UP001372526">
    <property type="component" value="Unassembled WGS sequence"/>
</dbReference>
<organism evidence="3 4">
    <name type="scientific">Bacillus bruguierae</name>
    <dbReference type="NCBI Taxonomy" id="3127667"/>
    <lineage>
        <taxon>Bacteria</taxon>
        <taxon>Bacillati</taxon>
        <taxon>Bacillota</taxon>
        <taxon>Bacilli</taxon>
        <taxon>Bacillales</taxon>
        <taxon>Bacillaceae</taxon>
        <taxon>Bacillus</taxon>
    </lineage>
</organism>